<sequence length="96" mass="10927">MRFVMITIYLLLILAGVSFAALNASSVHVNLYVATVSMPIAVLMTIMLGVGLIIGSLLFITKYWRLKMELVKTRNQLKINEKEIRNLRNIPLKDQH</sequence>
<keyword evidence="3 5" id="KW-1133">Transmembrane helix</keyword>
<dbReference type="Proteomes" id="UP001595758">
    <property type="component" value="Unassembled WGS sequence"/>
</dbReference>
<keyword evidence="8" id="KW-1185">Reference proteome</keyword>
<keyword evidence="1" id="KW-1003">Cell membrane</keyword>
<accession>A0ABV8CG61</accession>
<feature type="transmembrane region" description="Helical" evidence="5">
    <location>
        <begin position="36"/>
        <end position="60"/>
    </location>
</feature>
<evidence type="ECO:0000313" key="7">
    <source>
        <dbReference type="EMBL" id="MFC3909258.1"/>
    </source>
</evidence>
<evidence type="ECO:0000259" key="6">
    <source>
        <dbReference type="Pfam" id="PF06305"/>
    </source>
</evidence>
<comment type="caution">
    <text evidence="7">The sequence shown here is derived from an EMBL/GenBank/DDBJ whole genome shotgun (WGS) entry which is preliminary data.</text>
</comment>
<evidence type="ECO:0000256" key="5">
    <source>
        <dbReference type="SAM" id="Phobius"/>
    </source>
</evidence>
<evidence type="ECO:0000313" key="8">
    <source>
        <dbReference type="Proteomes" id="UP001595758"/>
    </source>
</evidence>
<evidence type="ECO:0000256" key="4">
    <source>
        <dbReference type="ARBA" id="ARBA00023136"/>
    </source>
</evidence>
<keyword evidence="2 5" id="KW-0812">Transmembrane</keyword>
<evidence type="ECO:0000256" key="1">
    <source>
        <dbReference type="ARBA" id="ARBA00022475"/>
    </source>
</evidence>
<gene>
    <name evidence="7" type="ORF">ACFORL_09255</name>
</gene>
<dbReference type="RefSeq" id="WP_382343301.1">
    <property type="nucleotide sequence ID" value="NZ_JBHSAB010000023.1"/>
</dbReference>
<evidence type="ECO:0000256" key="3">
    <source>
        <dbReference type="ARBA" id="ARBA00022989"/>
    </source>
</evidence>
<dbReference type="EMBL" id="JBHSAB010000023">
    <property type="protein sequence ID" value="MFC3909258.1"/>
    <property type="molecule type" value="Genomic_DNA"/>
</dbReference>
<organism evidence="7 8">
    <name type="scientific">Legionella dresdenensis</name>
    <dbReference type="NCBI Taxonomy" id="450200"/>
    <lineage>
        <taxon>Bacteria</taxon>
        <taxon>Pseudomonadati</taxon>
        <taxon>Pseudomonadota</taxon>
        <taxon>Gammaproteobacteria</taxon>
        <taxon>Legionellales</taxon>
        <taxon>Legionellaceae</taxon>
        <taxon>Legionella</taxon>
    </lineage>
</organism>
<evidence type="ECO:0000256" key="2">
    <source>
        <dbReference type="ARBA" id="ARBA00022692"/>
    </source>
</evidence>
<feature type="domain" description="Lipopolysaccharide assembly protein A" evidence="6">
    <location>
        <begin position="23"/>
        <end position="84"/>
    </location>
</feature>
<dbReference type="InterPro" id="IPR010445">
    <property type="entry name" value="LapA_dom"/>
</dbReference>
<keyword evidence="4 5" id="KW-0472">Membrane</keyword>
<name>A0ABV8CG61_9GAMM</name>
<reference evidence="8" key="1">
    <citation type="journal article" date="2019" name="Int. J. Syst. Evol. Microbiol.">
        <title>The Global Catalogue of Microorganisms (GCM) 10K type strain sequencing project: providing services to taxonomists for standard genome sequencing and annotation.</title>
        <authorList>
            <consortium name="The Broad Institute Genomics Platform"/>
            <consortium name="The Broad Institute Genome Sequencing Center for Infectious Disease"/>
            <person name="Wu L."/>
            <person name="Ma J."/>
        </authorList>
    </citation>
    <scope>NUCLEOTIDE SEQUENCE [LARGE SCALE GENOMIC DNA]</scope>
    <source>
        <strain evidence="8">CCUG 59858</strain>
    </source>
</reference>
<protein>
    <submittedName>
        <fullName evidence="7">LapA family protein</fullName>
    </submittedName>
</protein>
<proteinExistence type="predicted"/>
<dbReference type="Pfam" id="PF06305">
    <property type="entry name" value="LapA_dom"/>
    <property type="match status" value="1"/>
</dbReference>